<dbReference type="AlphaFoldDB" id="A0A1I5SJG7"/>
<sequence length="308" mass="33313">MPDQHLPSEDEVRLLLRRDRNWTRWGPDDQRGAINLIDDAKRRQAAGLVRSGRSVSLSRPLDAAKSAHNPAPIGQRLARESWRAPGAGYAHDEIVVDCHSRNITHLDALCHIWDSEGMWGGKQPDEVLSESGSSWGGIDTWSDGIVTRGVLLDIPALRGADCVETDEPVQGSELAAAAAAAGLAVEPGDAVCVFGGRDEWDARHRQDWTGYPPDPRPGLHASCLEFLRGHDVAMLVWDVADATPSGYETPWTVHGALMSYGVALLDQAQLGPLVRECRASGRYEFMLCVAPLRIAGGTGSPVNPIAIL</sequence>
<dbReference type="Gene3D" id="3.50.30.50">
    <property type="entry name" value="Putative cyclase"/>
    <property type="match status" value="1"/>
</dbReference>
<dbReference type="Proteomes" id="UP000199137">
    <property type="component" value="Unassembled WGS sequence"/>
</dbReference>
<dbReference type="OrthoDB" id="7067800at2"/>
<reference evidence="1 4" key="2">
    <citation type="submission" date="2020-01" db="EMBL/GenBank/DDBJ databases">
        <title>Insect and environment-associated Actinomycetes.</title>
        <authorList>
            <person name="Currrie C."/>
            <person name="Chevrette M."/>
            <person name="Carlson C."/>
            <person name="Stubbendieck R."/>
            <person name="Wendt-Pienkowski E."/>
        </authorList>
    </citation>
    <scope>NUCLEOTIDE SEQUENCE [LARGE SCALE GENOMIC DNA]</scope>
    <source>
        <strain evidence="1 4">SID8386</strain>
    </source>
</reference>
<evidence type="ECO:0000313" key="3">
    <source>
        <dbReference type="Proteomes" id="UP000199137"/>
    </source>
</evidence>
<dbReference type="InterPro" id="IPR037175">
    <property type="entry name" value="KFase_sf"/>
</dbReference>
<dbReference type="STRING" id="112413.SAMN05421854_106332"/>
<protein>
    <submittedName>
        <fullName evidence="1">Cyclase family protein</fullName>
    </submittedName>
    <submittedName>
        <fullName evidence="2">Putative cyclase</fullName>
    </submittedName>
</protein>
<evidence type="ECO:0000313" key="2">
    <source>
        <dbReference type="EMBL" id="SFP70506.1"/>
    </source>
</evidence>
<evidence type="ECO:0000313" key="1">
    <source>
        <dbReference type="EMBL" id="NEC62354.1"/>
    </source>
</evidence>
<dbReference type="SUPFAM" id="SSF102198">
    <property type="entry name" value="Putative cyclase"/>
    <property type="match status" value="1"/>
</dbReference>
<dbReference type="PANTHER" id="PTHR34861">
    <property type="match status" value="1"/>
</dbReference>
<proteinExistence type="predicted"/>
<gene>
    <name evidence="1" type="ORF">G3I59_43810</name>
    <name evidence="2" type="ORF">SAMN05421854_106332</name>
</gene>
<dbReference type="EMBL" id="JAAGNC010000212">
    <property type="protein sequence ID" value="NEC62354.1"/>
    <property type="molecule type" value="Genomic_DNA"/>
</dbReference>
<accession>A0A1I5SJG7</accession>
<dbReference type="EMBL" id="FOWC01000006">
    <property type="protein sequence ID" value="SFP70506.1"/>
    <property type="molecule type" value="Genomic_DNA"/>
</dbReference>
<organism evidence="2 3">
    <name type="scientific">Amycolatopsis rubida</name>
    <dbReference type="NCBI Taxonomy" id="112413"/>
    <lineage>
        <taxon>Bacteria</taxon>
        <taxon>Bacillati</taxon>
        <taxon>Actinomycetota</taxon>
        <taxon>Actinomycetes</taxon>
        <taxon>Pseudonocardiales</taxon>
        <taxon>Pseudonocardiaceae</taxon>
        <taxon>Amycolatopsis</taxon>
    </lineage>
</organism>
<dbReference type="InterPro" id="IPR007325">
    <property type="entry name" value="KFase/CYL"/>
</dbReference>
<evidence type="ECO:0000313" key="4">
    <source>
        <dbReference type="Proteomes" id="UP000470404"/>
    </source>
</evidence>
<dbReference type="Proteomes" id="UP000470404">
    <property type="component" value="Unassembled WGS sequence"/>
</dbReference>
<name>A0A1I5SJG7_9PSEU</name>
<dbReference type="PANTHER" id="PTHR34861:SF10">
    <property type="entry name" value="CYCLASE"/>
    <property type="match status" value="1"/>
</dbReference>
<dbReference type="Pfam" id="PF04199">
    <property type="entry name" value="Cyclase"/>
    <property type="match status" value="1"/>
</dbReference>
<dbReference type="GO" id="GO:0019441">
    <property type="term" value="P:L-tryptophan catabolic process to kynurenine"/>
    <property type="evidence" value="ECO:0007669"/>
    <property type="project" value="InterPro"/>
</dbReference>
<reference evidence="2 3" key="1">
    <citation type="submission" date="2016-10" db="EMBL/GenBank/DDBJ databases">
        <authorList>
            <person name="de Groot N.N."/>
        </authorList>
    </citation>
    <scope>NUCLEOTIDE SEQUENCE [LARGE SCALE GENOMIC DNA]</scope>
    <source>
        <strain evidence="2 3">DSM 44637</strain>
    </source>
</reference>
<dbReference type="RefSeq" id="WP_067588239.1">
    <property type="nucleotide sequence ID" value="NZ_FOWC01000006.1"/>
</dbReference>
<keyword evidence="4" id="KW-1185">Reference proteome</keyword>
<dbReference type="GO" id="GO:0004061">
    <property type="term" value="F:arylformamidase activity"/>
    <property type="evidence" value="ECO:0007669"/>
    <property type="project" value="InterPro"/>
</dbReference>